<proteinExistence type="predicted"/>
<dbReference type="EMBL" id="ANCE01000032">
    <property type="protein sequence ID" value="EMK25716.1"/>
    <property type="molecule type" value="Genomic_DNA"/>
</dbReference>
<keyword evidence="1" id="KW-0812">Transmembrane</keyword>
<name>M6FSF8_9LEPT</name>
<protein>
    <submittedName>
        <fullName evidence="2">Uncharacterized protein</fullName>
    </submittedName>
</protein>
<dbReference type="AlphaFoldDB" id="M6FSF8"/>
<evidence type="ECO:0000256" key="1">
    <source>
        <dbReference type="SAM" id="Phobius"/>
    </source>
</evidence>
<keyword evidence="1" id="KW-1133">Transmembrane helix</keyword>
<feature type="transmembrane region" description="Helical" evidence="1">
    <location>
        <begin position="20"/>
        <end position="39"/>
    </location>
</feature>
<dbReference type="RefSeq" id="WP_020762674.1">
    <property type="nucleotide sequence ID" value="NZ_ANCE01000032.1"/>
</dbReference>
<comment type="caution">
    <text evidence="2">The sequence shown here is derived from an EMBL/GenBank/DDBJ whole genome shotgun (WGS) entry which is preliminary data.</text>
</comment>
<reference evidence="2 3" key="1">
    <citation type="submission" date="2013-01" db="EMBL/GenBank/DDBJ databases">
        <authorList>
            <person name="Harkins D.M."/>
            <person name="Durkin A.S."/>
            <person name="Brinkac L.M."/>
            <person name="Haft D.H."/>
            <person name="Selengut J.D."/>
            <person name="Sanka R."/>
            <person name="DePew J."/>
            <person name="Purushe J."/>
            <person name="Galloway R.L."/>
            <person name="Vinetz J.M."/>
            <person name="Sutton G.G."/>
            <person name="Nierman W.C."/>
            <person name="Fouts D.E."/>
        </authorList>
    </citation>
    <scope>NUCLEOTIDE SEQUENCE [LARGE SCALE GENOMIC DNA]</scope>
    <source>
        <strain evidence="2 3">Nikolaevo</strain>
    </source>
</reference>
<evidence type="ECO:0000313" key="2">
    <source>
        <dbReference type="EMBL" id="EMK25716.1"/>
    </source>
</evidence>
<organism evidence="2 3">
    <name type="scientific">Leptospira kirschneri serovar Bulgarica str. Nikolaevo</name>
    <dbReference type="NCBI Taxonomy" id="1240687"/>
    <lineage>
        <taxon>Bacteria</taxon>
        <taxon>Pseudomonadati</taxon>
        <taxon>Spirochaetota</taxon>
        <taxon>Spirochaetia</taxon>
        <taxon>Leptospirales</taxon>
        <taxon>Leptospiraceae</taxon>
        <taxon>Leptospira</taxon>
    </lineage>
</organism>
<gene>
    <name evidence="2" type="ORF">LEP1GSC008_3896</name>
</gene>
<evidence type="ECO:0000313" key="3">
    <source>
        <dbReference type="Proteomes" id="UP000011980"/>
    </source>
</evidence>
<accession>M6FSF8</accession>
<keyword evidence="1" id="KW-0472">Membrane</keyword>
<sequence length="65" mass="7481">MSSALENENEFSKSVSSYSLVFTVILRFCKSSHIYFLTVKQKFREQIPYTELALKNTTNSGFTAF</sequence>
<dbReference type="Proteomes" id="UP000011980">
    <property type="component" value="Unassembled WGS sequence"/>
</dbReference>
<dbReference type="PATRIC" id="fig|1240687.3.peg.610"/>